<dbReference type="RefSeq" id="WP_235291732.1">
    <property type="nucleotide sequence ID" value="NZ_BSOH01000014.1"/>
</dbReference>
<dbReference type="GO" id="GO:0005737">
    <property type="term" value="C:cytoplasm"/>
    <property type="evidence" value="ECO:0007669"/>
    <property type="project" value="TreeGrafter"/>
</dbReference>
<dbReference type="PANTHER" id="PTHR31901:SF9">
    <property type="entry name" value="GH3 DOMAIN-CONTAINING PROTEIN"/>
    <property type="match status" value="1"/>
</dbReference>
<gene>
    <name evidence="3" type="ORF">GCM10007940_26720</name>
</gene>
<reference evidence="3" key="1">
    <citation type="journal article" date="2014" name="Int. J. Syst. Evol. Microbiol.">
        <title>Complete genome sequence of Corynebacterium casei LMG S-19264T (=DSM 44701T), isolated from a smear-ripened cheese.</title>
        <authorList>
            <consortium name="US DOE Joint Genome Institute (JGI-PGF)"/>
            <person name="Walter F."/>
            <person name="Albersmeier A."/>
            <person name="Kalinowski J."/>
            <person name="Ruckert C."/>
        </authorList>
    </citation>
    <scope>NUCLEOTIDE SEQUENCE</scope>
    <source>
        <strain evidence="3">NBRC 108769</strain>
    </source>
</reference>
<proteinExistence type="predicted"/>
<sequence length="486" mass="56076">MENPHETQLRTFNYLIGKAANTEWGKRYNYKGINSPAQYRKEVPLNEYDDLEPYIKRMMNGSFNILWPGFVNWYAKSSGTTSSKSKFIPVPKENLRGCHIKGSWDVVTLLYKGRSDARIFERKNLVMSGSLSNYEGNHMTTYGDISAIMLYNMPIVGRPFYTPDFRTALLPDWDEKIEKMVQICSREQVTMFGGVPSWTIVLFRKILEATGKDNMLEVWPDVQAYVHGGVGFEPYRSQFERFIPSDDFTYQEVYNASEGYFAIQNDLESNDLLLLLDNCVYYEFLPMSEFEQDDARTIGLEEVELDVNYAMVISTNAGLWRYMTGDTIKFTSLSPFKIRITGRTKHFINVFGEEVMVSNTDKALAKTCDEFNVKVSDYTVAPIYIKEGTKGGHEWLIEFLKPPADLGQFSKRLDESLQEVNSDYEAKRFKSMALENLTVESLPTNTFYKWMEKRGKLGGQNKVPRLSNNRKYVEDILSFLKDDNGH</sequence>
<comment type="caution">
    <text evidence="3">The sequence shown here is derived from an EMBL/GenBank/DDBJ whole genome shotgun (WGS) entry which is preliminary data.</text>
</comment>
<dbReference type="Pfam" id="PF23571">
    <property type="entry name" value="GH3_M"/>
    <property type="match status" value="1"/>
</dbReference>
<protein>
    <recommendedName>
        <fullName evidence="5">GH3 auxin-responsive promoter</fullName>
    </recommendedName>
</protein>
<feature type="domain" description="GH3 middle" evidence="1">
    <location>
        <begin position="274"/>
        <end position="343"/>
    </location>
</feature>
<dbReference type="InterPro" id="IPR055377">
    <property type="entry name" value="GH3_M"/>
</dbReference>
<evidence type="ECO:0000313" key="4">
    <source>
        <dbReference type="Proteomes" id="UP001156666"/>
    </source>
</evidence>
<dbReference type="Pfam" id="PF03321">
    <property type="entry name" value="GH3"/>
    <property type="match status" value="1"/>
</dbReference>
<dbReference type="InterPro" id="IPR055378">
    <property type="entry name" value="GH3_C"/>
</dbReference>
<dbReference type="GO" id="GO:0016881">
    <property type="term" value="F:acid-amino acid ligase activity"/>
    <property type="evidence" value="ECO:0007669"/>
    <property type="project" value="TreeGrafter"/>
</dbReference>
<reference evidence="3" key="2">
    <citation type="submission" date="2023-01" db="EMBL/GenBank/DDBJ databases">
        <title>Draft genome sequence of Portibacter lacus strain NBRC 108769.</title>
        <authorList>
            <person name="Sun Q."/>
            <person name="Mori K."/>
        </authorList>
    </citation>
    <scope>NUCLEOTIDE SEQUENCE</scope>
    <source>
        <strain evidence="3">NBRC 108769</strain>
    </source>
</reference>
<dbReference type="AlphaFoldDB" id="A0AA37WF11"/>
<evidence type="ECO:0000313" key="3">
    <source>
        <dbReference type="EMBL" id="GLR18057.1"/>
    </source>
</evidence>
<dbReference type="EMBL" id="BSOH01000014">
    <property type="protein sequence ID" value="GLR18057.1"/>
    <property type="molecule type" value="Genomic_DNA"/>
</dbReference>
<keyword evidence="4" id="KW-1185">Reference proteome</keyword>
<organism evidence="3 4">
    <name type="scientific">Portibacter lacus</name>
    <dbReference type="NCBI Taxonomy" id="1099794"/>
    <lineage>
        <taxon>Bacteria</taxon>
        <taxon>Pseudomonadati</taxon>
        <taxon>Bacteroidota</taxon>
        <taxon>Saprospiria</taxon>
        <taxon>Saprospirales</taxon>
        <taxon>Haliscomenobacteraceae</taxon>
        <taxon>Portibacter</taxon>
    </lineage>
</organism>
<evidence type="ECO:0000259" key="2">
    <source>
        <dbReference type="Pfam" id="PF23572"/>
    </source>
</evidence>
<accession>A0AA37WF11</accession>
<evidence type="ECO:0000259" key="1">
    <source>
        <dbReference type="Pfam" id="PF23571"/>
    </source>
</evidence>
<dbReference type="PANTHER" id="PTHR31901">
    <property type="entry name" value="GH3 DOMAIN-CONTAINING PROTEIN"/>
    <property type="match status" value="1"/>
</dbReference>
<dbReference type="Proteomes" id="UP001156666">
    <property type="component" value="Unassembled WGS sequence"/>
</dbReference>
<dbReference type="Pfam" id="PF23572">
    <property type="entry name" value="GH3_C"/>
    <property type="match status" value="1"/>
</dbReference>
<feature type="domain" description="GH3 C-terminal" evidence="2">
    <location>
        <begin position="359"/>
        <end position="471"/>
    </location>
</feature>
<name>A0AA37WF11_9BACT</name>
<evidence type="ECO:0008006" key="5">
    <source>
        <dbReference type="Google" id="ProtNLM"/>
    </source>
</evidence>
<dbReference type="InterPro" id="IPR004993">
    <property type="entry name" value="GH3"/>
</dbReference>